<evidence type="ECO:0000256" key="7">
    <source>
        <dbReference type="ARBA" id="ARBA00022967"/>
    </source>
</evidence>
<feature type="transmembrane region" description="Helical" evidence="10">
    <location>
        <begin position="867"/>
        <end position="890"/>
    </location>
</feature>
<feature type="transmembrane region" description="Helical" evidence="10">
    <location>
        <begin position="1035"/>
        <end position="1056"/>
    </location>
</feature>
<accession>A0A8X8X5Q3</accession>
<comment type="caution">
    <text evidence="12">The sequence shown here is derived from an EMBL/GenBank/DDBJ whole genome shotgun (WGS) entry which is preliminary data.</text>
</comment>
<dbReference type="EMBL" id="PNBA02000012">
    <property type="protein sequence ID" value="KAG6406852.1"/>
    <property type="molecule type" value="Genomic_DNA"/>
</dbReference>
<evidence type="ECO:0000256" key="5">
    <source>
        <dbReference type="ARBA" id="ARBA00022840"/>
    </source>
</evidence>
<dbReference type="PRINTS" id="PR00119">
    <property type="entry name" value="CATATPASE"/>
</dbReference>
<dbReference type="Pfam" id="PF00689">
    <property type="entry name" value="Cation_ATPase_C"/>
    <property type="match status" value="1"/>
</dbReference>
<keyword evidence="3" id="KW-0547">Nucleotide-binding</keyword>
<sequence>MEDAYARSATEVLEFFSVDPTRGLTDFQVAEHGRSYGKNGCCDHGASMQLDSADLFIGDVSPTNSGDDYEEKIGISRDVSLLPQEKSTPFWRLVLKQFDDLLVKILIVAAIVSFLLALANGETGLSAFLEPSVILMILAANAAVGVITETNAEKALEELRAYQADVATVLRNGCFSILPAPDLVPGDIVEVSVGCKIPADMRMIEMLSDQLRVDQAILTGESCSVEKELDATNVTNAVYQDKTNILFSGTVVVSGRARAVVVGVGSNTAMGNIRDSMLNTEDEATPLKKKLDEFGTFLAKVIAGICILVWIVNIGHFRDPAHGGFLRGAIHYFKIAVALAVAAIPEGLPAVVTTYAGYDGHSVCLALGTKRMARLNAIVRSLPSVETLGCTTVICSDKTGTLTTNMMSVSKVSVLHSANVVPVVAEYIVSGTTYAPEGTISDSRTDVQLGLPANFHCLLHTAMCSSLCNESVIQYNPDKRSYEKIGESTEVALRVLAEKIGLPGFDSMPSALNMLSKHERASYCNRYWENQFKKISVLEFTRDRKMMSVLCNRKQIQIMFSKGAPESILPRCTNIMCNDDGSTVHLTSEIRAEIESKFHSFAGNETLRCLALALKRMPLGQKALSFEDEKDLTFIGLVGMLDPPRAEVRDAILSCMTAGIRVIVVTGDNKTTAESLCRRIGAFDHLDDFSGLSYTASEFEKLPAMQKTMALQKMTIFTRVEPSHKRMLVESLQHQNEVVNMWLFLTYMWQYFCNLHSSLCGDNFEGFSDSDLATPVPQPSFTDYEPSVFIYIDITVNQYQCIPKVAMTGDGVNDAPALKKADIGIAMGSGTAVAKSASDMVLSDDNFATIVAAVAEGRAIYNNTKQFIRYMISSNIGEVVCIFVAALLGIPDTLVPVQLLWVNLVTDGLPATAIGFNKPDSDVMKAKPRKVNEAVVSGWLFFRYLVIGVYVGLATIAGFVWWFLYSDNGPKLSYTELVNFDTCSTRETSYSCTVFSDKHPSTVSMTVLVVVEMFNALNNLSENQSLLVIPPWSNLWLLGSILLTMLLHALILYVAPLSALFSVAPLSWSEWTVVLYLSVPVIIIDEILKFFSRSSRGIPFNLRLRRMDLLPKQEVHAK</sequence>
<dbReference type="PROSITE" id="PS00154">
    <property type="entry name" value="ATPASE_E1_E2"/>
    <property type="match status" value="1"/>
</dbReference>
<dbReference type="Proteomes" id="UP000298416">
    <property type="component" value="Unassembled WGS sequence"/>
</dbReference>
<dbReference type="InterPro" id="IPR023214">
    <property type="entry name" value="HAD_sf"/>
</dbReference>
<feature type="transmembrane region" description="Helical" evidence="10">
    <location>
        <begin position="101"/>
        <end position="119"/>
    </location>
</feature>
<dbReference type="Pfam" id="PF08282">
    <property type="entry name" value="Hydrolase_3"/>
    <property type="match status" value="1"/>
</dbReference>
<dbReference type="GO" id="GO:0070588">
    <property type="term" value="P:calcium ion transmembrane transport"/>
    <property type="evidence" value="ECO:0007669"/>
    <property type="project" value="UniProtKB-ARBA"/>
</dbReference>
<keyword evidence="8 10" id="KW-1133">Transmembrane helix</keyword>
<keyword evidence="4" id="KW-0106">Calcium</keyword>
<dbReference type="FunFam" id="1.20.1110.10:FF:000027">
    <property type="entry name" value="Calcium-transporting ATPase, putative"/>
    <property type="match status" value="1"/>
</dbReference>
<feature type="transmembrane region" description="Helical" evidence="10">
    <location>
        <begin position="941"/>
        <end position="964"/>
    </location>
</feature>
<dbReference type="AlphaFoldDB" id="A0A8X8X5Q3"/>
<dbReference type="Gene3D" id="1.20.1110.10">
    <property type="entry name" value="Calcium-transporting ATPase, transmembrane domain"/>
    <property type="match status" value="3"/>
</dbReference>
<dbReference type="NCBIfam" id="TIGR01494">
    <property type="entry name" value="ATPase_P-type"/>
    <property type="match status" value="2"/>
</dbReference>
<protein>
    <recommendedName>
        <fullName evidence="11">Cation-transporting P-type ATPase N-terminal domain-containing protein</fullName>
    </recommendedName>
</protein>
<keyword evidence="9 10" id="KW-0472">Membrane</keyword>
<dbReference type="PANTHER" id="PTHR42861">
    <property type="entry name" value="CALCIUM-TRANSPORTING ATPASE"/>
    <property type="match status" value="1"/>
</dbReference>
<organism evidence="12">
    <name type="scientific">Salvia splendens</name>
    <name type="common">Scarlet sage</name>
    <dbReference type="NCBI Taxonomy" id="180675"/>
    <lineage>
        <taxon>Eukaryota</taxon>
        <taxon>Viridiplantae</taxon>
        <taxon>Streptophyta</taxon>
        <taxon>Embryophyta</taxon>
        <taxon>Tracheophyta</taxon>
        <taxon>Spermatophyta</taxon>
        <taxon>Magnoliopsida</taxon>
        <taxon>eudicotyledons</taxon>
        <taxon>Gunneridae</taxon>
        <taxon>Pentapetalae</taxon>
        <taxon>asterids</taxon>
        <taxon>lamiids</taxon>
        <taxon>Lamiales</taxon>
        <taxon>Lamiaceae</taxon>
        <taxon>Nepetoideae</taxon>
        <taxon>Mentheae</taxon>
        <taxon>Salviinae</taxon>
        <taxon>Salvia</taxon>
        <taxon>Salvia subgen. Calosphace</taxon>
        <taxon>core Calosphace</taxon>
    </lineage>
</organism>
<evidence type="ECO:0000256" key="10">
    <source>
        <dbReference type="SAM" id="Phobius"/>
    </source>
</evidence>
<gene>
    <name evidence="12" type="ORF">SASPL_134463</name>
</gene>
<evidence type="ECO:0000256" key="6">
    <source>
        <dbReference type="ARBA" id="ARBA00022842"/>
    </source>
</evidence>
<dbReference type="SUPFAM" id="SSF56784">
    <property type="entry name" value="HAD-like"/>
    <property type="match status" value="1"/>
</dbReference>
<dbReference type="InterPro" id="IPR036412">
    <property type="entry name" value="HAD-like_sf"/>
</dbReference>
<evidence type="ECO:0000256" key="3">
    <source>
        <dbReference type="ARBA" id="ARBA00022741"/>
    </source>
</evidence>
<evidence type="ECO:0000256" key="4">
    <source>
        <dbReference type="ARBA" id="ARBA00022837"/>
    </source>
</evidence>
<feature type="transmembrane region" description="Helical" evidence="10">
    <location>
        <begin position="329"/>
        <end position="348"/>
    </location>
</feature>
<dbReference type="InterPro" id="IPR001757">
    <property type="entry name" value="P_typ_ATPase"/>
</dbReference>
<keyword evidence="13" id="KW-1185">Reference proteome</keyword>
<dbReference type="SUPFAM" id="SSF81660">
    <property type="entry name" value="Metal cation-transporting ATPase, ATP-binding domain N"/>
    <property type="match status" value="1"/>
</dbReference>
<dbReference type="SUPFAM" id="SSF81665">
    <property type="entry name" value="Calcium ATPase, transmembrane domain M"/>
    <property type="match status" value="1"/>
</dbReference>
<keyword evidence="5" id="KW-0067">ATP-binding</keyword>
<feature type="domain" description="Cation-transporting P-type ATPase N-terminal" evidence="11">
    <location>
        <begin position="3"/>
        <end position="118"/>
    </location>
</feature>
<dbReference type="SMART" id="SM00831">
    <property type="entry name" value="Cation_ATPase_N"/>
    <property type="match status" value="1"/>
</dbReference>
<dbReference type="InterPro" id="IPR018303">
    <property type="entry name" value="ATPase_P-typ_P_site"/>
</dbReference>
<evidence type="ECO:0000259" key="11">
    <source>
        <dbReference type="SMART" id="SM00831"/>
    </source>
</evidence>
<dbReference type="Pfam" id="PF00122">
    <property type="entry name" value="E1-E2_ATPase"/>
    <property type="match status" value="1"/>
</dbReference>
<reference evidence="12" key="1">
    <citation type="submission" date="2018-01" db="EMBL/GenBank/DDBJ databases">
        <authorList>
            <person name="Mao J.F."/>
        </authorList>
    </citation>
    <scope>NUCLEOTIDE SEQUENCE</scope>
    <source>
        <strain evidence="12">Huo1</strain>
        <tissue evidence="12">Leaf</tissue>
    </source>
</reference>
<keyword evidence="7" id="KW-1278">Translocase</keyword>
<dbReference type="InterPro" id="IPR059000">
    <property type="entry name" value="ATPase_P-type_domA"/>
</dbReference>
<dbReference type="Pfam" id="PF00690">
    <property type="entry name" value="Cation_ATPase_N"/>
    <property type="match status" value="1"/>
</dbReference>
<evidence type="ECO:0000313" key="12">
    <source>
        <dbReference type="EMBL" id="KAG6406852.1"/>
    </source>
</evidence>
<dbReference type="GO" id="GO:0016020">
    <property type="term" value="C:membrane"/>
    <property type="evidence" value="ECO:0007669"/>
    <property type="project" value="UniProtKB-SubCell"/>
</dbReference>
<reference evidence="12" key="2">
    <citation type="submission" date="2020-08" db="EMBL/GenBank/DDBJ databases">
        <title>Plant Genome Project.</title>
        <authorList>
            <person name="Zhang R.-G."/>
        </authorList>
    </citation>
    <scope>NUCLEOTIDE SEQUENCE</scope>
    <source>
        <strain evidence="12">Huo1</strain>
        <tissue evidence="12">Leaf</tissue>
    </source>
</reference>
<dbReference type="GO" id="GO:0046873">
    <property type="term" value="F:metal ion transmembrane transporter activity"/>
    <property type="evidence" value="ECO:0007669"/>
    <property type="project" value="UniProtKB-ARBA"/>
</dbReference>
<dbReference type="InterPro" id="IPR023299">
    <property type="entry name" value="ATPase_P-typ_cyto_dom_N"/>
</dbReference>
<feature type="transmembrane region" description="Helical" evidence="10">
    <location>
        <begin position="1068"/>
        <end position="1088"/>
    </location>
</feature>
<dbReference type="FunFam" id="2.70.150.10:FF:000055">
    <property type="entry name" value="Calcium-transporting ATPase"/>
    <property type="match status" value="1"/>
</dbReference>
<dbReference type="InterPro" id="IPR008250">
    <property type="entry name" value="ATPase_P-typ_transduc_dom_A_sf"/>
</dbReference>
<dbReference type="GO" id="GO:0016887">
    <property type="term" value="F:ATP hydrolysis activity"/>
    <property type="evidence" value="ECO:0007669"/>
    <property type="project" value="InterPro"/>
</dbReference>
<evidence type="ECO:0000313" key="13">
    <source>
        <dbReference type="Proteomes" id="UP000298416"/>
    </source>
</evidence>
<evidence type="ECO:0000256" key="8">
    <source>
        <dbReference type="ARBA" id="ARBA00022989"/>
    </source>
</evidence>
<evidence type="ECO:0000256" key="9">
    <source>
        <dbReference type="ARBA" id="ARBA00023136"/>
    </source>
</evidence>
<dbReference type="CDD" id="cd02083">
    <property type="entry name" value="P-type_ATPase_SERCA"/>
    <property type="match status" value="1"/>
</dbReference>
<name>A0A8X8X5Q3_SALSN</name>
<dbReference type="GO" id="GO:0005524">
    <property type="term" value="F:ATP binding"/>
    <property type="evidence" value="ECO:0007669"/>
    <property type="project" value="UniProtKB-KW"/>
</dbReference>
<dbReference type="InterPro" id="IPR004014">
    <property type="entry name" value="ATPase_P-typ_cation-transptr_N"/>
</dbReference>
<keyword evidence="6" id="KW-0460">Magnesium</keyword>
<dbReference type="InterPro" id="IPR023298">
    <property type="entry name" value="ATPase_P-typ_TM_dom_sf"/>
</dbReference>
<dbReference type="Gene3D" id="3.40.50.1000">
    <property type="entry name" value="HAD superfamily/HAD-like"/>
    <property type="match status" value="1"/>
</dbReference>
<dbReference type="Gene3D" id="3.40.1110.10">
    <property type="entry name" value="Calcium-transporting ATPase, cytoplasmic domain N"/>
    <property type="match status" value="1"/>
</dbReference>
<feature type="transmembrane region" description="Helical" evidence="10">
    <location>
        <begin position="125"/>
        <end position="147"/>
    </location>
</feature>
<evidence type="ECO:0000256" key="1">
    <source>
        <dbReference type="ARBA" id="ARBA00004141"/>
    </source>
</evidence>
<proteinExistence type="predicted"/>
<keyword evidence="2 10" id="KW-0812">Transmembrane</keyword>
<comment type="subcellular location">
    <subcellularLocation>
        <location evidence="1">Membrane</location>
        <topology evidence="1">Multi-pass membrane protein</topology>
    </subcellularLocation>
</comment>
<dbReference type="Pfam" id="PF13246">
    <property type="entry name" value="Cation_ATPase"/>
    <property type="match status" value="1"/>
</dbReference>
<dbReference type="FunFam" id="1.20.1110.10:FF:000065">
    <property type="entry name" value="Sarcoplasmic/endoplasmic reticulum calcium ATPase 1"/>
    <property type="match status" value="1"/>
</dbReference>
<dbReference type="InterPro" id="IPR006068">
    <property type="entry name" value="ATPase_P-typ_cation-transptr_C"/>
</dbReference>
<dbReference type="SFLD" id="SFLDS00003">
    <property type="entry name" value="Haloacid_Dehalogenase"/>
    <property type="match status" value="1"/>
</dbReference>
<dbReference type="FunFam" id="3.40.1110.10:FF:000037">
    <property type="entry name" value="Calcium-transporting ATPase"/>
    <property type="match status" value="1"/>
</dbReference>
<feature type="transmembrane region" description="Helical" evidence="10">
    <location>
        <begin position="297"/>
        <end position="317"/>
    </location>
</feature>
<evidence type="ECO:0000256" key="2">
    <source>
        <dbReference type="ARBA" id="ARBA00022692"/>
    </source>
</evidence>
<dbReference type="SUPFAM" id="SSF81653">
    <property type="entry name" value="Calcium ATPase, transduction domain A"/>
    <property type="match status" value="1"/>
</dbReference>